<dbReference type="EMBL" id="MN346706">
    <property type="protein sequence ID" value="QGR26516.1"/>
    <property type="molecule type" value="Genomic_DNA"/>
</dbReference>
<accession>A0A650D7X0</accession>
<name>A0A650D7X0_PSESF</name>
<dbReference type="AlphaFoldDB" id="A0A650D7X0"/>
<reference evidence="1" key="1">
    <citation type="journal article" date="2015" name="Acta Hortic.">
        <title>Genome features of Pseudomonas syringae pv. actinidiae recently isolated in Korea.</title>
        <authorList>
            <person name="Butler M.I."/>
            <person name="Jung J.S."/>
            <person name="Kim G.H."/>
            <person name="Lamont I."/>
            <person name="Stockwell P."/>
            <person name="Koh Y.J."/>
            <person name="Poulter R.T.M."/>
        </authorList>
    </citation>
    <scope>NUCLEOTIDE SEQUENCE</scope>
    <source>
        <strain evidence="1">SYS1</strain>
    </source>
</reference>
<proteinExistence type="predicted"/>
<evidence type="ECO:0000313" key="1">
    <source>
        <dbReference type="EMBL" id="QGR26516.1"/>
    </source>
</evidence>
<reference evidence="1" key="2">
    <citation type="submission" date="2019-08" db="EMBL/GenBank/DDBJ databases">
        <authorList>
            <person name="Butler M.I."/>
            <person name="Jung J.S."/>
            <person name="Kim G.H."/>
            <person name="Lamont I."/>
            <person name="Stockwell P."/>
            <person name="Koh Y.J."/>
            <person name="Poulter R.T.M."/>
        </authorList>
    </citation>
    <scope>NUCLEOTIDE SEQUENCE</scope>
    <source>
        <strain evidence="1">SYS1</strain>
    </source>
</reference>
<protein>
    <submittedName>
        <fullName evidence="1">Uncharacterized protein</fullName>
    </submittedName>
</protein>
<sequence>MQNELVTSLRRYAEMISPRVGNSTMTLWEFRNIEKSLDESCFANRLGSHESMSSK</sequence>
<organism evidence="1">
    <name type="scientific">Pseudomonas syringae pv. actinidiae</name>
    <dbReference type="NCBI Taxonomy" id="103796"/>
    <lineage>
        <taxon>Bacteria</taxon>
        <taxon>Pseudomonadati</taxon>
        <taxon>Pseudomonadota</taxon>
        <taxon>Gammaproteobacteria</taxon>
        <taxon>Pseudomonadales</taxon>
        <taxon>Pseudomonadaceae</taxon>
        <taxon>Pseudomonas</taxon>
        <taxon>Pseudomonas syringae</taxon>
    </lineage>
</organism>